<evidence type="ECO:0000256" key="4">
    <source>
        <dbReference type="PROSITE-ProRule" id="PRU00277"/>
    </source>
</evidence>
<proteinExistence type="inferred from homology"/>
<dbReference type="PANTHER" id="PTHR10516">
    <property type="entry name" value="PEPTIDYL-PROLYL CIS-TRANS ISOMERASE"/>
    <property type="match status" value="1"/>
</dbReference>
<keyword evidence="2 4" id="KW-0697">Rotamase</keyword>
<dbReference type="PANTHER" id="PTHR10516:SF443">
    <property type="entry name" value="FK506-BINDING PROTEIN 59-RELATED"/>
    <property type="match status" value="1"/>
</dbReference>
<sequence length="298" mass="32926">MMALLLVVSLSACNKNNFIDPSPEVARENDQQIRDYLNANKLLNRVTPTTTGLYYLFTDTTSTRNKKPQYNEELEFTFALSYIAGTKAILLDSTKQTRSTFIPFLRGMVVPGLEEGLLLMQEGQRAMFFMPSARAFGQGKKDTIPANVPVVFDVALIRSRTEAEQIQEYVTRKKLGIPTFKPFVENTGDSVWVYRLSQGTGPKVTEDKTVTVAYTATTLRGSAPFAKQDTKEIRMGATPPTDVAGLVTGLTALNVGDKALFIFPSSLGYGAQGINDQTNYIVTPYAPLVYEVTVKSMR</sequence>
<keyword evidence="3 4" id="KW-0413">Isomerase</keyword>
<evidence type="ECO:0000256" key="1">
    <source>
        <dbReference type="ARBA" id="ARBA00000971"/>
    </source>
</evidence>
<keyword evidence="8" id="KW-1185">Reference proteome</keyword>
<evidence type="ECO:0000313" key="8">
    <source>
        <dbReference type="Proteomes" id="UP000248790"/>
    </source>
</evidence>
<evidence type="ECO:0000259" key="6">
    <source>
        <dbReference type="PROSITE" id="PS50059"/>
    </source>
</evidence>
<dbReference type="AlphaFoldDB" id="A0A327WN67"/>
<dbReference type="InterPro" id="IPR001179">
    <property type="entry name" value="PPIase_FKBP_dom"/>
</dbReference>
<dbReference type="InterPro" id="IPR046357">
    <property type="entry name" value="PPIase_dom_sf"/>
</dbReference>
<reference evidence="7 8" key="1">
    <citation type="submission" date="2018-06" db="EMBL/GenBank/DDBJ databases">
        <title>Genomic Encyclopedia of Archaeal and Bacterial Type Strains, Phase II (KMG-II): from individual species to whole genera.</title>
        <authorList>
            <person name="Goeker M."/>
        </authorList>
    </citation>
    <scope>NUCLEOTIDE SEQUENCE [LARGE SCALE GENOMIC DNA]</scope>
    <source>
        <strain evidence="7 8">DSM 21851</strain>
    </source>
</reference>
<organism evidence="7 8">
    <name type="scientific">Larkinella arboricola</name>
    <dbReference type="NCBI Taxonomy" id="643671"/>
    <lineage>
        <taxon>Bacteria</taxon>
        <taxon>Pseudomonadati</taxon>
        <taxon>Bacteroidota</taxon>
        <taxon>Cytophagia</taxon>
        <taxon>Cytophagales</taxon>
        <taxon>Spirosomataceae</taxon>
        <taxon>Larkinella</taxon>
    </lineage>
</organism>
<name>A0A327WN67_LARAB</name>
<protein>
    <recommendedName>
        <fullName evidence="5">Peptidyl-prolyl cis-trans isomerase</fullName>
        <ecNumber evidence="5">5.2.1.8</ecNumber>
    </recommendedName>
</protein>
<dbReference type="Gene3D" id="3.10.50.40">
    <property type="match status" value="2"/>
</dbReference>
<dbReference type="GO" id="GO:0005737">
    <property type="term" value="C:cytoplasm"/>
    <property type="evidence" value="ECO:0007669"/>
    <property type="project" value="TreeGrafter"/>
</dbReference>
<dbReference type="InterPro" id="IPR050689">
    <property type="entry name" value="FKBP-type_PPIase"/>
</dbReference>
<dbReference type="PROSITE" id="PS50059">
    <property type="entry name" value="FKBP_PPIASE"/>
    <property type="match status" value="2"/>
</dbReference>
<evidence type="ECO:0000256" key="5">
    <source>
        <dbReference type="RuleBase" id="RU003915"/>
    </source>
</evidence>
<accession>A0A327WN67</accession>
<comment type="similarity">
    <text evidence="5">Belongs to the FKBP-type PPIase family.</text>
</comment>
<gene>
    <name evidence="7" type="ORF">LX87_04557</name>
</gene>
<dbReference type="GO" id="GO:0003755">
    <property type="term" value="F:peptidyl-prolyl cis-trans isomerase activity"/>
    <property type="evidence" value="ECO:0007669"/>
    <property type="project" value="UniProtKB-UniRule"/>
</dbReference>
<comment type="caution">
    <text evidence="7">The sequence shown here is derived from an EMBL/GenBank/DDBJ whole genome shotgun (WGS) entry which is preliminary data.</text>
</comment>
<dbReference type="SUPFAM" id="SSF54534">
    <property type="entry name" value="FKBP-like"/>
    <property type="match status" value="2"/>
</dbReference>
<evidence type="ECO:0000256" key="2">
    <source>
        <dbReference type="ARBA" id="ARBA00023110"/>
    </source>
</evidence>
<evidence type="ECO:0000313" key="7">
    <source>
        <dbReference type="EMBL" id="RAJ93045.1"/>
    </source>
</evidence>
<evidence type="ECO:0000256" key="3">
    <source>
        <dbReference type="ARBA" id="ARBA00023235"/>
    </source>
</evidence>
<feature type="domain" description="PPIase FKBP-type" evidence="6">
    <location>
        <begin position="71"/>
        <end position="160"/>
    </location>
</feature>
<dbReference type="Pfam" id="PF00254">
    <property type="entry name" value="FKBP_C"/>
    <property type="match status" value="2"/>
</dbReference>
<dbReference type="EC" id="5.2.1.8" evidence="5"/>
<dbReference type="Proteomes" id="UP000248790">
    <property type="component" value="Unassembled WGS sequence"/>
</dbReference>
<comment type="catalytic activity">
    <reaction evidence="1 4 5">
        <text>[protein]-peptidylproline (omega=180) = [protein]-peptidylproline (omega=0)</text>
        <dbReference type="Rhea" id="RHEA:16237"/>
        <dbReference type="Rhea" id="RHEA-COMP:10747"/>
        <dbReference type="Rhea" id="RHEA-COMP:10748"/>
        <dbReference type="ChEBI" id="CHEBI:83833"/>
        <dbReference type="ChEBI" id="CHEBI:83834"/>
        <dbReference type="EC" id="5.2.1.8"/>
    </reaction>
</comment>
<feature type="domain" description="PPIase FKBP-type" evidence="6">
    <location>
        <begin position="207"/>
        <end position="298"/>
    </location>
</feature>
<dbReference type="EMBL" id="QLMC01000006">
    <property type="protein sequence ID" value="RAJ93045.1"/>
    <property type="molecule type" value="Genomic_DNA"/>
</dbReference>